<keyword evidence="2 4" id="KW-0238">DNA-binding</keyword>
<protein>
    <submittedName>
        <fullName evidence="6">DNA-binding transcriptional regulator, AcrR family</fullName>
    </submittedName>
</protein>
<keyword evidence="7" id="KW-1185">Reference proteome</keyword>
<dbReference type="GO" id="GO:0003700">
    <property type="term" value="F:DNA-binding transcription factor activity"/>
    <property type="evidence" value="ECO:0007669"/>
    <property type="project" value="TreeGrafter"/>
</dbReference>
<dbReference type="PROSITE" id="PS50977">
    <property type="entry name" value="HTH_TETR_2"/>
    <property type="match status" value="1"/>
</dbReference>
<evidence type="ECO:0000259" key="5">
    <source>
        <dbReference type="PROSITE" id="PS50977"/>
    </source>
</evidence>
<accession>A0A0S4QSG3</accession>
<feature type="DNA-binding region" description="H-T-H motif" evidence="4">
    <location>
        <begin position="38"/>
        <end position="57"/>
    </location>
</feature>
<dbReference type="InterPro" id="IPR009057">
    <property type="entry name" value="Homeodomain-like_sf"/>
</dbReference>
<evidence type="ECO:0000313" key="7">
    <source>
        <dbReference type="Proteomes" id="UP000198802"/>
    </source>
</evidence>
<evidence type="ECO:0000256" key="2">
    <source>
        <dbReference type="ARBA" id="ARBA00023125"/>
    </source>
</evidence>
<dbReference type="PANTHER" id="PTHR30055:SF234">
    <property type="entry name" value="HTH-TYPE TRANSCRIPTIONAL REGULATOR BETI"/>
    <property type="match status" value="1"/>
</dbReference>
<dbReference type="EMBL" id="FAOZ01000012">
    <property type="protein sequence ID" value="CUU57402.1"/>
    <property type="molecule type" value="Genomic_DNA"/>
</dbReference>
<dbReference type="InterPro" id="IPR036271">
    <property type="entry name" value="Tet_transcr_reg_TetR-rel_C_sf"/>
</dbReference>
<evidence type="ECO:0000256" key="3">
    <source>
        <dbReference type="ARBA" id="ARBA00023163"/>
    </source>
</evidence>
<evidence type="ECO:0000313" key="6">
    <source>
        <dbReference type="EMBL" id="CUU57402.1"/>
    </source>
</evidence>
<dbReference type="PANTHER" id="PTHR30055">
    <property type="entry name" value="HTH-TYPE TRANSCRIPTIONAL REGULATOR RUTR"/>
    <property type="match status" value="1"/>
</dbReference>
<feature type="domain" description="HTH tetR-type" evidence="5">
    <location>
        <begin position="15"/>
        <end position="75"/>
    </location>
</feature>
<evidence type="ECO:0000256" key="1">
    <source>
        <dbReference type="ARBA" id="ARBA00023015"/>
    </source>
</evidence>
<gene>
    <name evidence="6" type="ORF">Ga0074812_11262</name>
</gene>
<keyword evidence="1" id="KW-0805">Transcription regulation</keyword>
<dbReference type="InterPro" id="IPR050109">
    <property type="entry name" value="HTH-type_TetR-like_transc_reg"/>
</dbReference>
<dbReference type="SUPFAM" id="SSF46689">
    <property type="entry name" value="Homeodomain-like"/>
    <property type="match status" value="1"/>
</dbReference>
<organism evidence="6 7">
    <name type="scientific">Parafrankia irregularis</name>
    <dbReference type="NCBI Taxonomy" id="795642"/>
    <lineage>
        <taxon>Bacteria</taxon>
        <taxon>Bacillati</taxon>
        <taxon>Actinomycetota</taxon>
        <taxon>Actinomycetes</taxon>
        <taxon>Frankiales</taxon>
        <taxon>Frankiaceae</taxon>
        <taxon>Parafrankia</taxon>
    </lineage>
</organism>
<dbReference type="Gene3D" id="1.10.357.10">
    <property type="entry name" value="Tetracycline Repressor, domain 2"/>
    <property type="match status" value="1"/>
</dbReference>
<name>A0A0S4QSG3_9ACTN</name>
<dbReference type="Pfam" id="PF00440">
    <property type="entry name" value="TetR_N"/>
    <property type="match status" value="1"/>
</dbReference>
<dbReference type="InterPro" id="IPR001647">
    <property type="entry name" value="HTH_TetR"/>
</dbReference>
<dbReference type="Proteomes" id="UP000198802">
    <property type="component" value="Unassembled WGS sequence"/>
</dbReference>
<sequence>MAAGAKAGGREAQRRATHERLFAAAVAEFERTGAAAADVGAIVRAAGVAHGTFFSHFPTKEHVVAELGQREEVRMAAELDDFLAAPRGLTELFAVVTAMAVSLEERIGTLLFRELLALYFSPSRPELRLWPEHPVVARVIGEVGSARDRGEIDAGADPSNSATVFLLGLYALLLTQENNAARAGALDQFATTVLRGLEPR</sequence>
<dbReference type="SUPFAM" id="SSF48498">
    <property type="entry name" value="Tetracyclin repressor-like, C-terminal domain"/>
    <property type="match status" value="1"/>
</dbReference>
<dbReference type="GO" id="GO:0000976">
    <property type="term" value="F:transcription cis-regulatory region binding"/>
    <property type="evidence" value="ECO:0007669"/>
    <property type="project" value="TreeGrafter"/>
</dbReference>
<proteinExistence type="predicted"/>
<reference evidence="7" key="1">
    <citation type="submission" date="2015-11" db="EMBL/GenBank/DDBJ databases">
        <authorList>
            <person name="Varghese N."/>
        </authorList>
    </citation>
    <scope>NUCLEOTIDE SEQUENCE [LARGE SCALE GENOMIC DNA]</scope>
    <source>
        <strain evidence="7">DSM 45899</strain>
    </source>
</reference>
<keyword evidence="3" id="KW-0804">Transcription</keyword>
<dbReference type="AlphaFoldDB" id="A0A0S4QSG3"/>
<evidence type="ECO:0000256" key="4">
    <source>
        <dbReference type="PROSITE-ProRule" id="PRU00335"/>
    </source>
</evidence>